<proteinExistence type="predicted"/>
<evidence type="ECO:0008006" key="4">
    <source>
        <dbReference type="Google" id="ProtNLM"/>
    </source>
</evidence>
<accession>A0ABS0NE08</accession>
<dbReference type="Proteomes" id="UP000807371">
    <property type="component" value="Unassembled WGS sequence"/>
</dbReference>
<dbReference type="EMBL" id="JACYXC010000001">
    <property type="protein sequence ID" value="MBH5333391.1"/>
    <property type="molecule type" value="Genomic_DNA"/>
</dbReference>
<keyword evidence="1" id="KW-0812">Transmembrane</keyword>
<gene>
    <name evidence="2" type="ORF">IHE55_00660</name>
</gene>
<dbReference type="RefSeq" id="WP_197987218.1">
    <property type="nucleotide sequence ID" value="NZ_JACYXC010000001.1"/>
</dbReference>
<organism evidence="2 3">
    <name type="scientific">Streptomyces pactum</name>
    <dbReference type="NCBI Taxonomy" id="68249"/>
    <lineage>
        <taxon>Bacteria</taxon>
        <taxon>Bacillati</taxon>
        <taxon>Actinomycetota</taxon>
        <taxon>Actinomycetes</taxon>
        <taxon>Kitasatosporales</taxon>
        <taxon>Streptomycetaceae</taxon>
        <taxon>Streptomyces</taxon>
    </lineage>
</organism>
<evidence type="ECO:0000256" key="1">
    <source>
        <dbReference type="SAM" id="Phobius"/>
    </source>
</evidence>
<evidence type="ECO:0000313" key="3">
    <source>
        <dbReference type="Proteomes" id="UP000807371"/>
    </source>
</evidence>
<keyword evidence="1" id="KW-1133">Transmembrane helix</keyword>
<feature type="transmembrane region" description="Helical" evidence="1">
    <location>
        <begin position="6"/>
        <end position="22"/>
    </location>
</feature>
<name>A0ABS0NE08_9ACTN</name>
<comment type="caution">
    <text evidence="2">The sequence shown here is derived from an EMBL/GenBank/DDBJ whole genome shotgun (WGS) entry which is preliminary data.</text>
</comment>
<evidence type="ECO:0000313" key="2">
    <source>
        <dbReference type="EMBL" id="MBH5333391.1"/>
    </source>
</evidence>
<sequence>MSGVLVAIIIALIVVLIVAYALRTARRRKHLQDRFGPEYARTVEARDSRLAAERDLSRREARHAKLDIKPLPAEVRERYAQDWSRVQQRFVDSPEHSVEEADRLVTALMRERGYPTEGYEQQVRDLSVEHGRTLEHYRAAHEVNVRRGRGEATTEELRGALVHYRALFGDLLQDESTHAR</sequence>
<reference evidence="2 3" key="1">
    <citation type="submission" date="2020-09" db="EMBL/GenBank/DDBJ databases">
        <title>Biosynthesis of the nuclear factor of activated T cells inhibitor NFAT-133 and its congeners in Streptomyces pactum.</title>
        <authorList>
            <person name="Zhou W."/>
            <person name="Posri P."/>
            <person name="Abugrain M.E."/>
            <person name="Weisberg A.J."/>
            <person name="Chang J.H."/>
            <person name="Mahmud T."/>
        </authorList>
    </citation>
    <scope>NUCLEOTIDE SEQUENCE [LARGE SCALE GENOMIC DNA]</scope>
    <source>
        <strain evidence="2 3">ATCC 27456</strain>
    </source>
</reference>
<keyword evidence="3" id="KW-1185">Reference proteome</keyword>
<protein>
    <recommendedName>
        <fullName evidence="4">Secreted protein</fullName>
    </recommendedName>
</protein>
<keyword evidence="1" id="KW-0472">Membrane</keyword>